<feature type="transmembrane region" description="Helical" evidence="1">
    <location>
        <begin position="12"/>
        <end position="35"/>
    </location>
</feature>
<feature type="transmembrane region" description="Helical" evidence="1">
    <location>
        <begin position="47"/>
        <end position="69"/>
    </location>
</feature>
<dbReference type="AlphaFoldDB" id="A0A3N4I026"/>
<dbReference type="EMBL" id="ML119701">
    <property type="protein sequence ID" value="RPA79298.1"/>
    <property type="molecule type" value="Genomic_DNA"/>
</dbReference>
<keyword evidence="4" id="KW-1185">Reference proteome</keyword>
<gene>
    <name evidence="3" type="ORF">BJ508DRAFT_143896</name>
    <name evidence="2" type="ORF">BJ508DRAFT_240778</name>
</gene>
<evidence type="ECO:0000313" key="3">
    <source>
        <dbReference type="EMBL" id="RPA79299.1"/>
    </source>
</evidence>
<name>A0A3N4I026_ASCIM</name>
<evidence type="ECO:0000313" key="4">
    <source>
        <dbReference type="Proteomes" id="UP000275078"/>
    </source>
</evidence>
<keyword evidence="1" id="KW-1133">Transmembrane helix</keyword>
<sequence>MPPFHIPLPRLYQTGFSLLLIATLVLLLVPFLTLIPQFPRPTSSRRFTVPLILFSATYFLILCVSVTIYTHRLWSTRKKLDSLPNARVDFTEIGGRSGDKVRERVKRNIARSAVVGYVGRPKDEDGGAEGKAGRDGAIREVWGLIGTGGGRWEDGGEEEMAELKIGYELIRWAGKEYEKDDALWEAVMRGV</sequence>
<dbReference type="EMBL" id="ML119701">
    <property type="protein sequence ID" value="RPA79299.1"/>
    <property type="molecule type" value="Genomic_DNA"/>
</dbReference>
<evidence type="ECO:0000313" key="2">
    <source>
        <dbReference type="EMBL" id="RPA79298.1"/>
    </source>
</evidence>
<organism evidence="3 4">
    <name type="scientific">Ascobolus immersus RN42</name>
    <dbReference type="NCBI Taxonomy" id="1160509"/>
    <lineage>
        <taxon>Eukaryota</taxon>
        <taxon>Fungi</taxon>
        <taxon>Dikarya</taxon>
        <taxon>Ascomycota</taxon>
        <taxon>Pezizomycotina</taxon>
        <taxon>Pezizomycetes</taxon>
        <taxon>Pezizales</taxon>
        <taxon>Ascobolaceae</taxon>
        <taxon>Ascobolus</taxon>
    </lineage>
</organism>
<protein>
    <recommendedName>
        <fullName evidence="5">Defect at low temperature protein 1</fullName>
    </recommendedName>
</protein>
<keyword evidence="1" id="KW-0812">Transmembrane</keyword>
<reference evidence="3 4" key="1">
    <citation type="journal article" date="2018" name="Nat. Ecol. Evol.">
        <title>Pezizomycetes genomes reveal the molecular basis of ectomycorrhizal truffle lifestyle.</title>
        <authorList>
            <person name="Murat C."/>
            <person name="Payen T."/>
            <person name="Noel B."/>
            <person name="Kuo A."/>
            <person name="Morin E."/>
            <person name="Chen J."/>
            <person name="Kohler A."/>
            <person name="Krizsan K."/>
            <person name="Balestrini R."/>
            <person name="Da Silva C."/>
            <person name="Montanini B."/>
            <person name="Hainaut M."/>
            <person name="Levati E."/>
            <person name="Barry K.W."/>
            <person name="Belfiori B."/>
            <person name="Cichocki N."/>
            <person name="Clum A."/>
            <person name="Dockter R.B."/>
            <person name="Fauchery L."/>
            <person name="Guy J."/>
            <person name="Iotti M."/>
            <person name="Le Tacon F."/>
            <person name="Lindquist E.A."/>
            <person name="Lipzen A."/>
            <person name="Malagnac F."/>
            <person name="Mello A."/>
            <person name="Molinier V."/>
            <person name="Miyauchi S."/>
            <person name="Poulain J."/>
            <person name="Riccioni C."/>
            <person name="Rubini A."/>
            <person name="Sitrit Y."/>
            <person name="Splivallo R."/>
            <person name="Traeger S."/>
            <person name="Wang M."/>
            <person name="Zifcakova L."/>
            <person name="Wipf D."/>
            <person name="Zambonelli A."/>
            <person name="Paolocci F."/>
            <person name="Nowrousian M."/>
            <person name="Ottonello S."/>
            <person name="Baldrian P."/>
            <person name="Spatafora J.W."/>
            <person name="Henrissat B."/>
            <person name="Nagy L.G."/>
            <person name="Aury J.M."/>
            <person name="Wincker P."/>
            <person name="Grigoriev I.V."/>
            <person name="Bonfante P."/>
            <person name="Martin F.M."/>
        </authorList>
    </citation>
    <scope>NUCLEOTIDE SEQUENCE [LARGE SCALE GENOMIC DNA]</scope>
    <source>
        <strain evidence="3 4">RN42</strain>
    </source>
</reference>
<accession>A0A3N4I026</accession>
<evidence type="ECO:0008006" key="5">
    <source>
        <dbReference type="Google" id="ProtNLM"/>
    </source>
</evidence>
<dbReference type="Proteomes" id="UP000275078">
    <property type="component" value="Unassembled WGS sequence"/>
</dbReference>
<keyword evidence="1" id="KW-0472">Membrane</keyword>
<dbReference type="OrthoDB" id="4096362at2759"/>
<evidence type="ECO:0000256" key="1">
    <source>
        <dbReference type="SAM" id="Phobius"/>
    </source>
</evidence>
<proteinExistence type="predicted"/>